<gene>
    <name evidence="1" type="ORF">OBE_11700</name>
</gene>
<comment type="caution">
    <text evidence="1">The sequence shown here is derived from an EMBL/GenBank/DDBJ whole genome shotgun (WGS) entry which is preliminary data.</text>
</comment>
<dbReference type="AlphaFoldDB" id="K1SMS4"/>
<feature type="non-terminal residue" evidence="1">
    <location>
        <position position="1"/>
    </location>
</feature>
<dbReference type="SUPFAM" id="SSF53850">
    <property type="entry name" value="Periplasmic binding protein-like II"/>
    <property type="match status" value="1"/>
</dbReference>
<reference evidence="1" key="1">
    <citation type="journal article" date="2013" name="Environ. Microbiol.">
        <title>Microbiota from the distal guts of lean and obese adolescents exhibit partial functional redundancy besides clear differences in community structure.</title>
        <authorList>
            <person name="Ferrer M."/>
            <person name="Ruiz A."/>
            <person name="Lanza F."/>
            <person name="Haange S.B."/>
            <person name="Oberbach A."/>
            <person name="Till H."/>
            <person name="Bargiela R."/>
            <person name="Campoy C."/>
            <person name="Segura M.T."/>
            <person name="Richter M."/>
            <person name="von Bergen M."/>
            <person name="Seifert J."/>
            <person name="Suarez A."/>
        </authorList>
    </citation>
    <scope>NUCLEOTIDE SEQUENCE</scope>
</reference>
<proteinExistence type="predicted"/>
<evidence type="ECO:0008006" key="2">
    <source>
        <dbReference type="Google" id="ProtNLM"/>
    </source>
</evidence>
<sequence length="63" mass="6976">QVKAENDPAKAAELTLQADAIVSNDYAVLPLYYKSNNYLMHDNISGFYMTASGNLFFKDVKVG</sequence>
<accession>K1SMS4</accession>
<protein>
    <recommendedName>
        <fullName evidence="2">ABC transporter substrate-binding protein</fullName>
    </recommendedName>
</protein>
<organism evidence="1">
    <name type="scientific">human gut metagenome</name>
    <dbReference type="NCBI Taxonomy" id="408170"/>
    <lineage>
        <taxon>unclassified sequences</taxon>
        <taxon>metagenomes</taxon>
        <taxon>organismal metagenomes</taxon>
    </lineage>
</organism>
<dbReference type="Gene3D" id="3.10.105.10">
    <property type="entry name" value="Dipeptide-binding Protein, Domain 3"/>
    <property type="match status" value="1"/>
</dbReference>
<dbReference type="EMBL" id="AJWZ01008069">
    <property type="protein sequence ID" value="EKC55155.1"/>
    <property type="molecule type" value="Genomic_DNA"/>
</dbReference>
<name>K1SMS4_9ZZZZ</name>
<dbReference type="Gene3D" id="3.40.190.10">
    <property type="entry name" value="Periplasmic binding protein-like II"/>
    <property type="match status" value="1"/>
</dbReference>
<evidence type="ECO:0000313" key="1">
    <source>
        <dbReference type="EMBL" id="EKC55155.1"/>
    </source>
</evidence>